<protein>
    <submittedName>
        <fullName evidence="2">Type IV fimbrial biogenesis protein PilY1</fullName>
    </submittedName>
</protein>
<dbReference type="EMBL" id="CP012333">
    <property type="protein sequence ID" value="AKU93455.1"/>
    <property type="molecule type" value="Genomic_DNA"/>
</dbReference>
<keyword evidence="3" id="KW-1185">Reference proteome</keyword>
<organism evidence="2 3">
    <name type="scientific">Labilithrix luteola</name>
    <dbReference type="NCBI Taxonomy" id="1391654"/>
    <lineage>
        <taxon>Bacteria</taxon>
        <taxon>Pseudomonadati</taxon>
        <taxon>Myxococcota</taxon>
        <taxon>Polyangia</taxon>
        <taxon>Polyangiales</taxon>
        <taxon>Labilitrichaceae</taxon>
        <taxon>Labilithrix</taxon>
    </lineage>
</organism>
<gene>
    <name evidence="2" type="ORF">AKJ09_00119</name>
</gene>
<reference evidence="2 3" key="1">
    <citation type="submission" date="2015-08" db="EMBL/GenBank/DDBJ databases">
        <authorList>
            <person name="Babu N.S."/>
            <person name="Beckwith C.J."/>
            <person name="Beseler K.G."/>
            <person name="Brison A."/>
            <person name="Carone J.V."/>
            <person name="Caskin T.P."/>
            <person name="Diamond M."/>
            <person name="Durham M.E."/>
            <person name="Foxe J.M."/>
            <person name="Go M."/>
            <person name="Henderson B.A."/>
            <person name="Jones I.B."/>
            <person name="McGettigan J.A."/>
            <person name="Micheletti S.J."/>
            <person name="Nasrallah M.E."/>
            <person name="Ortiz D."/>
            <person name="Piller C.R."/>
            <person name="Privatt S.R."/>
            <person name="Schneider S.L."/>
            <person name="Sharp S."/>
            <person name="Smith T.C."/>
            <person name="Stanton J.D."/>
            <person name="Ullery H.E."/>
            <person name="Wilson R.J."/>
            <person name="Serrano M.G."/>
            <person name="Buck G."/>
            <person name="Lee V."/>
            <person name="Wang Y."/>
            <person name="Carvalho R."/>
            <person name="Voegtly L."/>
            <person name="Shi R."/>
            <person name="Duckworth R."/>
            <person name="Johnson A."/>
            <person name="Loviza R."/>
            <person name="Walstead R."/>
            <person name="Shah Z."/>
            <person name="Kiflezghi M."/>
            <person name="Wade K."/>
            <person name="Ball S.L."/>
            <person name="Bradley K.W."/>
            <person name="Asai D.J."/>
            <person name="Bowman C.A."/>
            <person name="Russell D.A."/>
            <person name="Pope W.H."/>
            <person name="Jacobs-Sera D."/>
            <person name="Hendrix R.W."/>
            <person name="Hatfull G.F."/>
        </authorList>
    </citation>
    <scope>NUCLEOTIDE SEQUENCE [LARGE SCALE GENOMIC DNA]</scope>
    <source>
        <strain evidence="2 3">DSM 27648</strain>
    </source>
</reference>
<accession>A0A0K1PIV9</accession>
<keyword evidence="1" id="KW-0812">Transmembrane</keyword>
<evidence type="ECO:0000256" key="1">
    <source>
        <dbReference type="SAM" id="Phobius"/>
    </source>
</evidence>
<keyword evidence="1" id="KW-0472">Membrane</keyword>
<dbReference type="STRING" id="1391654.AKJ09_00119"/>
<dbReference type="AlphaFoldDB" id="A0A0K1PIV9"/>
<dbReference type="Proteomes" id="UP000064967">
    <property type="component" value="Chromosome"/>
</dbReference>
<proteinExistence type="predicted"/>
<dbReference type="KEGG" id="llu:AKJ09_00119"/>
<keyword evidence="1" id="KW-1133">Transmembrane helix</keyword>
<sequence length="425" mass="44361">MLDGGVRGGDDEMKRTTFLDVGCSVLLAVLAVLASAAVVAACASNEDTSSDTTTDASIVPDASSTGEDAADAMADASCDAATENCVTEMAPCESVAWCMVSANVSVFDVLASVWGSAPNDVWAVGSGGTILHWDGTTWTRTPSGVKNTFFRVWGSGPNDVWAVSSTDVILHGTGFQNGTASWKPAIPAVSTAAPALVQAMWGSSSTDLRLGGKAFDLLVEGEGPRKSNQFLSNEGVLGGPWKALAGTFDVTSIWGSSADDVWMTGDNSKTVQYQRGLIMHGTPAATDAGGEDRLAWTPVESQTDVVLEGIWGSSSSDVWAVGALGTIRHYLAGNSRFQEVASNTRQDLHGVWASGPNDVWAVGDEGTILHWNGQSFEMSSAQFQIGRKPTLRGVWGSGPNDVWIVGDGIALHYTGPKPGATGEHQ</sequence>
<name>A0A0K1PIV9_9BACT</name>
<evidence type="ECO:0000313" key="3">
    <source>
        <dbReference type="Proteomes" id="UP000064967"/>
    </source>
</evidence>
<evidence type="ECO:0000313" key="2">
    <source>
        <dbReference type="EMBL" id="AKU93455.1"/>
    </source>
</evidence>
<dbReference type="PATRIC" id="fig|1391654.3.peg.133"/>
<feature type="transmembrane region" description="Helical" evidence="1">
    <location>
        <begin position="21"/>
        <end position="41"/>
    </location>
</feature>